<accession>A0A518HYZ1</accession>
<protein>
    <submittedName>
        <fullName evidence="2">CHAT domain protein</fullName>
    </submittedName>
</protein>
<dbReference type="Proteomes" id="UP000319004">
    <property type="component" value="Chromosome"/>
</dbReference>
<evidence type="ECO:0000313" key="2">
    <source>
        <dbReference type="EMBL" id="QDV46007.1"/>
    </source>
</evidence>
<dbReference type="InterPro" id="IPR024983">
    <property type="entry name" value="CHAT_dom"/>
</dbReference>
<feature type="domain" description="CHAT" evidence="1">
    <location>
        <begin position="763"/>
        <end position="1041"/>
    </location>
</feature>
<dbReference type="Pfam" id="PF12770">
    <property type="entry name" value="CHAT"/>
    <property type="match status" value="1"/>
</dbReference>
<dbReference type="AlphaFoldDB" id="A0A518HYZ1"/>
<keyword evidence="3" id="KW-1185">Reference proteome</keyword>
<gene>
    <name evidence="2" type="ORF">Enr13x_59110</name>
</gene>
<proteinExistence type="predicted"/>
<evidence type="ECO:0000259" key="1">
    <source>
        <dbReference type="Pfam" id="PF12770"/>
    </source>
</evidence>
<dbReference type="SUPFAM" id="SSF48452">
    <property type="entry name" value="TPR-like"/>
    <property type="match status" value="1"/>
</dbReference>
<dbReference type="KEGG" id="snep:Enr13x_59110"/>
<dbReference type="OrthoDB" id="220906at2"/>
<dbReference type="InterPro" id="IPR011990">
    <property type="entry name" value="TPR-like_helical_dom_sf"/>
</dbReference>
<evidence type="ECO:0000313" key="3">
    <source>
        <dbReference type="Proteomes" id="UP000319004"/>
    </source>
</evidence>
<dbReference type="EMBL" id="CP037423">
    <property type="protein sequence ID" value="QDV46007.1"/>
    <property type="molecule type" value="Genomic_DNA"/>
</dbReference>
<sequence>MMARFFSSTRSGHAVKHFSPVFVEARAAGREPSGFSSLPTDRRARALPLKNASPRSRSGRLLFAMLLLAAPLCVSQAAFGQGAGLGPSLGREPIGSGYPSPEYYFALEVYRSGDLERAMDAFDVAIARTRKDINGHWIDAIPVFAMMGECQYRLGDLEGAMQSLDMSLKIAIRYRGWLGRPVWTEVLMSQFKNSPKQYLWPEANAVNRLPVTRTIKFYSGEQMTEARLAQGGVIEELNIKPIDAIEILRGLAIASYRRRIILGPLAEGDALATQLLDSTKYPAGLQLPIARSLIGAMRAAERFGAMQDEEAVTDAATKATYNGGVHPITPITGLCAASALAGSDKPAAAIPLCLAITNQAASMDYFEWVGEALQLAAGCATSKDAAVIQQAGQVAATNLLRKSRLAALHCLIASADAAVTAGDFASAQARLGEAKSIAMRRDVVQPRLDAYGAYVAARLATRTANASADSGGGRPWDDSLSQIFNFATNSRMRKRSLISMPRLYQLQRVRLALGRNLDGQSADVLLSRYADDPSIDVWRRDPVDAIAGVIADRDSLRLARLRTAASRDSGQDVLARIEDLQAGRVRSQLPLGGRVMQVRALSRMPDELLEKKVVEFRNAAAQSIRDLRTAAKAALDAKPAAGADPALVQNRIDQLDAQAWAIAIDRNELPVVMPHPLDDKQPTAVLADDVGILAFCEDGNVLHVVLCTKQKSTYWAIKGSSRIAGEIAKLTRGIGAAPTRGARLPEDDRWRDDAVALRDRLIATGTGPLVTGRLAGIKHLVVIPDSLLWYLPFELLPTDGPDSPLLGDSIQVSYAATPSLAIYPTASKSTNPVIAMTAGKFFAPREAETNASLVQSILDSIHAGAAVRLPADASIPTSRSGEVAGHLLVGEPVTPNPASVLDSPLAAYETSLRQGRLRSWLGYPPGTPASVFLPGFRSNLDTSQGVSGHEIMHTIAALQYSGVRDVILSRWAVGGESTAILLREYVQELPFLGAADALARARSVLRRSEISPLGEPTLSGSDQERETLTGNEPFFWSTYLHATPLN</sequence>
<organism evidence="2 3">
    <name type="scientific">Stieleria neptunia</name>
    <dbReference type="NCBI Taxonomy" id="2527979"/>
    <lineage>
        <taxon>Bacteria</taxon>
        <taxon>Pseudomonadati</taxon>
        <taxon>Planctomycetota</taxon>
        <taxon>Planctomycetia</taxon>
        <taxon>Pirellulales</taxon>
        <taxon>Pirellulaceae</taxon>
        <taxon>Stieleria</taxon>
    </lineage>
</organism>
<name>A0A518HYZ1_9BACT</name>
<reference evidence="2 3" key="1">
    <citation type="submission" date="2019-03" db="EMBL/GenBank/DDBJ databases">
        <title>Deep-cultivation of Planctomycetes and their phenomic and genomic characterization uncovers novel biology.</title>
        <authorList>
            <person name="Wiegand S."/>
            <person name="Jogler M."/>
            <person name="Boedeker C."/>
            <person name="Pinto D."/>
            <person name="Vollmers J."/>
            <person name="Rivas-Marin E."/>
            <person name="Kohn T."/>
            <person name="Peeters S.H."/>
            <person name="Heuer A."/>
            <person name="Rast P."/>
            <person name="Oberbeckmann S."/>
            <person name="Bunk B."/>
            <person name="Jeske O."/>
            <person name="Meyerdierks A."/>
            <person name="Storesund J.E."/>
            <person name="Kallscheuer N."/>
            <person name="Luecker S."/>
            <person name="Lage O.M."/>
            <person name="Pohl T."/>
            <person name="Merkel B.J."/>
            <person name="Hornburger P."/>
            <person name="Mueller R.-W."/>
            <person name="Bruemmer F."/>
            <person name="Labrenz M."/>
            <person name="Spormann A.M."/>
            <person name="Op den Camp H."/>
            <person name="Overmann J."/>
            <person name="Amann R."/>
            <person name="Jetten M.S.M."/>
            <person name="Mascher T."/>
            <person name="Medema M.H."/>
            <person name="Devos D.P."/>
            <person name="Kaster A.-K."/>
            <person name="Ovreas L."/>
            <person name="Rohde M."/>
            <person name="Galperin M.Y."/>
            <person name="Jogler C."/>
        </authorList>
    </citation>
    <scope>NUCLEOTIDE SEQUENCE [LARGE SCALE GENOMIC DNA]</scope>
    <source>
        <strain evidence="2 3">Enr13</strain>
    </source>
</reference>